<dbReference type="KEGG" id="srm:SRM_00810"/>
<name>D5H6S6_SALRM</name>
<dbReference type="EMBL" id="FP565814">
    <property type="protein sequence ID" value="CBH23731.1"/>
    <property type="molecule type" value="Genomic_DNA"/>
</dbReference>
<dbReference type="PANTHER" id="PTHR33360">
    <property type="entry name" value="TRANSPOSASE FOR INSERTION SEQUENCE ELEMENT IS200"/>
    <property type="match status" value="1"/>
</dbReference>
<dbReference type="GO" id="GO:0004803">
    <property type="term" value="F:transposase activity"/>
    <property type="evidence" value="ECO:0007669"/>
    <property type="project" value="InterPro"/>
</dbReference>
<dbReference type="Pfam" id="PF01797">
    <property type="entry name" value="Y1_Tnp"/>
    <property type="match status" value="1"/>
</dbReference>
<sequence>MMPVNKEPYQWSRHAVHAVKYNFVWCLKRRAKVLKNEIANRLEQVLFDVADEHDWEIGSLAIRPDHVHLFVQADTRHAPYQVIHRFKEKSAHVLRKEFDQLHRLPSLWTRSYFVSTTGKVSEEIVGRYIEDQS</sequence>
<dbReference type="Proteomes" id="UP000000933">
    <property type="component" value="Chromosome"/>
</dbReference>
<evidence type="ECO:0000313" key="3">
    <source>
        <dbReference type="Proteomes" id="UP000000933"/>
    </source>
</evidence>
<dbReference type="Gene3D" id="3.30.70.1290">
    <property type="entry name" value="Transposase IS200-like"/>
    <property type="match status" value="1"/>
</dbReference>
<dbReference type="NCBIfam" id="NF033573">
    <property type="entry name" value="transpos_IS200"/>
    <property type="match status" value="1"/>
</dbReference>
<dbReference type="PANTHER" id="PTHR33360:SF2">
    <property type="entry name" value="TRANSPOSASE FOR INSERTION SEQUENCE ELEMENT IS200"/>
    <property type="match status" value="1"/>
</dbReference>
<dbReference type="AlphaFoldDB" id="D5H6S6"/>
<evidence type="ECO:0000313" key="2">
    <source>
        <dbReference type="EMBL" id="CBH23731.1"/>
    </source>
</evidence>
<dbReference type="InterPro" id="IPR036515">
    <property type="entry name" value="Transposase_17_sf"/>
</dbReference>
<feature type="domain" description="Transposase IS200-like" evidence="1">
    <location>
        <begin position="16"/>
        <end position="132"/>
    </location>
</feature>
<reference evidence="3" key="2">
    <citation type="submission" date="2010-04" db="EMBL/GenBank/DDBJ databases">
        <title>Genome sequence of Salinibacter ruber M8.</title>
        <authorList>
            <consortium name="Genoscope"/>
        </authorList>
    </citation>
    <scope>NUCLEOTIDE SEQUENCE [LARGE SCALE GENOMIC DNA]</scope>
    <source>
        <strain evidence="3">M8</strain>
    </source>
</reference>
<gene>
    <name evidence="2" type="ordered locus">SRM_00810</name>
</gene>
<organism evidence="2 3">
    <name type="scientific">Salinibacter ruber (strain M8)</name>
    <dbReference type="NCBI Taxonomy" id="761659"/>
    <lineage>
        <taxon>Bacteria</taxon>
        <taxon>Pseudomonadati</taxon>
        <taxon>Rhodothermota</taxon>
        <taxon>Rhodothermia</taxon>
        <taxon>Rhodothermales</taxon>
        <taxon>Salinibacteraceae</taxon>
        <taxon>Salinibacter</taxon>
    </lineage>
</organism>
<dbReference type="GO" id="GO:0003677">
    <property type="term" value="F:DNA binding"/>
    <property type="evidence" value="ECO:0007669"/>
    <property type="project" value="InterPro"/>
</dbReference>
<evidence type="ECO:0000259" key="1">
    <source>
        <dbReference type="SMART" id="SM01321"/>
    </source>
</evidence>
<reference evidence="2 3" key="1">
    <citation type="journal article" date="2010" name="ISME J.">
        <title>Fine-scale evolution: genomic, phenotypic and ecological differentiation in two coexisting Salinibacter ruber strains.</title>
        <authorList>
            <person name="Pena A."/>
            <person name="Teeling H."/>
            <person name="Huerta-Cepas J."/>
            <person name="Santos F."/>
            <person name="Yarza P."/>
            <person name="Brito-Echeverria J."/>
            <person name="Lucio M."/>
            <person name="Schmitt-Kopplin P."/>
            <person name="Meseguer I."/>
            <person name="Schenowitz C."/>
            <person name="Dossat C."/>
            <person name="Barbe V."/>
            <person name="Dopazo J."/>
            <person name="Rossello-Mora R."/>
            <person name="Schuler M."/>
            <person name="Glockner F.O."/>
            <person name="Amann R."/>
            <person name="Gabaldon T."/>
            <person name="Anton J."/>
        </authorList>
    </citation>
    <scope>NUCLEOTIDE SEQUENCE [LARGE SCALE GENOMIC DNA]</scope>
    <source>
        <strain evidence="2 3">M8</strain>
    </source>
</reference>
<dbReference type="InterPro" id="IPR002686">
    <property type="entry name" value="Transposase_17"/>
</dbReference>
<proteinExistence type="predicted"/>
<dbReference type="SUPFAM" id="SSF143422">
    <property type="entry name" value="Transposase IS200-like"/>
    <property type="match status" value="1"/>
</dbReference>
<dbReference type="SMART" id="SM01321">
    <property type="entry name" value="Y1_Tnp"/>
    <property type="match status" value="1"/>
</dbReference>
<accession>D5H6S6</accession>
<protein>
    <submittedName>
        <fullName evidence="2">Transposase IS200 like</fullName>
    </submittedName>
</protein>
<dbReference type="HOGENOM" id="CLU_101320_2_0_10"/>
<dbReference type="GO" id="GO:0006313">
    <property type="term" value="P:DNA transposition"/>
    <property type="evidence" value="ECO:0007669"/>
    <property type="project" value="InterPro"/>
</dbReference>